<reference evidence="1 2" key="1">
    <citation type="journal article" date="2017" name="Genome Biol. Evol.">
        <title>Phytophthora megakarya and P. palmivora, closely related causal agents of cacao black pod rot, underwent increases in genome sizes and gene numbers by different mechanisms.</title>
        <authorList>
            <person name="Ali S.S."/>
            <person name="Shao J."/>
            <person name="Lary D.J."/>
            <person name="Kronmiller B."/>
            <person name="Shen D."/>
            <person name="Strem M.D."/>
            <person name="Amoako-Attah I."/>
            <person name="Akrofi A.Y."/>
            <person name="Begoude B.A."/>
            <person name="Ten Hoopen G.M."/>
            <person name="Coulibaly K."/>
            <person name="Kebe B.I."/>
            <person name="Melnick R.L."/>
            <person name="Guiltinan M.J."/>
            <person name="Tyler B.M."/>
            <person name="Meinhardt L.W."/>
            <person name="Bailey B.A."/>
        </authorList>
    </citation>
    <scope>NUCLEOTIDE SEQUENCE [LARGE SCALE GENOMIC DNA]</scope>
    <source>
        <strain evidence="2">sbr112.9</strain>
    </source>
</reference>
<dbReference type="InterPro" id="IPR043128">
    <property type="entry name" value="Rev_trsase/Diguanyl_cyclase"/>
</dbReference>
<protein>
    <recommendedName>
        <fullName evidence="3">Reverse transcriptase</fullName>
    </recommendedName>
</protein>
<evidence type="ECO:0000313" key="1">
    <source>
        <dbReference type="EMBL" id="POM67037.1"/>
    </source>
</evidence>
<dbReference type="SUPFAM" id="SSF56672">
    <property type="entry name" value="DNA/RNA polymerases"/>
    <property type="match status" value="1"/>
</dbReference>
<keyword evidence="2" id="KW-1185">Reference proteome</keyword>
<evidence type="ECO:0008006" key="3">
    <source>
        <dbReference type="Google" id="ProtNLM"/>
    </source>
</evidence>
<organism evidence="1 2">
    <name type="scientific">Phytophthora palmivora</name>
    <dbReference type="NCBI Taxonomy" id="4796"/>
    <lineage>
        <taxon>Eukaryota</taxon>
        <taxon>Sar</taxon>
        <taxon>Stramenopiles</taxon>
        <taxon>Oomycota</taxon>
        <taxon>Peronosporomycetes</taxon>
        <taxon>Peronosporales</taxon>
        <taxon>Peronosporaceae</taxon>
        <taxon>Phytophthora</taxon>
    </lineage>
</organism>
<dbReference type="OrthoDB" id="95599at2759"/>
<gene>
    <name evidence="1" type="ORF">PHPALM_17015</name>
</gene>
<comment type="caution">
    <text evidence="1">The sequence shown here is derived from an EMBL/GenBank/DDBJ whole genome shotgun (WGS) entry which is preliminary data.</text>
</comment>
<dbReference type="InterPro" id="IPR043502">
    <property type="entry name" value="DNA/RNA_pol_sf"/>
</dbReference>
<evidence type="ECO:0000313" key="2">
    <source>
        <dbReference type="Proteomes" id="UP000237271"/>
    </source>
</evidence>
<dbReference type="AlphaFoldDB" id="A0A2P4XNB9"/>
<proteinExistence type="predicted"/>
<name>A0A2P4XNB9_9STRA</name>
<sequence length="68" mass="7924">MRESNIPLTANAPATFNRCVTHFLRPVREFSPSYFDDVFVLNSNRSVSGNTDIEMRRAHLWKFHKIAN</sequence>
<dbReference type="Gene3D" id="3.30.70.270">
    <property type="match status" value="1"/>
</dbReference>
<dbReference type="EMBL" id="NCKW01009484">
    <property type="protein sequence ID" value="POM67037.1"/>
    <property type="molecule type" value="Genomic_DNA"/>
</dbReference>
<dbReference type="Proteomes" id="UP000237271">
    <property type="component" value="Unassembled WGS sequence"/>
</dbReference>
<accession>A0A2P4XNB9</accession>